<sequence length="158" mass="16859">MTGFLIAVIVVLLVIIGLLVTRRRRHDPTDLLGSALAARDAEHARSTRKAAGLPAAEGDSLVQQVRLLMNQRKKIPAVKLWREATGVSLADAVKAVELIAAGGTPTTTGQPVQPVLGPDVMANARSLKQQGRPIEAIKLVRRHTGMGLREAKDVVDAL</sequence>
<name>A0A8J3K7X0_9ACTN</name>
<keyword evidence="1" id="KW-1133">Transmembrane helix</keyword>
<dbReference type="AlphaFoldDB" id="A0A8J3K7X0"/>
<protein>
    <recommendedName>
        <fullName evidence="4">Ribosomal L7/L12-like protein</fullName>
    </recommendedName>
</protein>
<comment type="caution">
    <text evidence="2">The sequence shown here is derived from an EMBL/GenBank/DDBJ whole genome shotgun (WGS) entry which is preliminary data.</text>
</comment>
<evidence type="ECO:0008006" key="4">
    <source>
        <dbReference type="Google" id="ProtNLM"/>
    </source>
</evidence>
<dbReference type="Gene3D" id="3.30.1390.10">
    <property type="match status" value="2"/>
</dbReference>
<evidence type="ECO:0000256" key="1">
    <source>
        <dbReference type="SAM" id="Phobius"/>
    </source>
</evidence>
<organism evidence="2 3">
    <name type="scientific">Catellatospora citrea</name>
    <dbReference type="NCBI Taxonomy" id="53366"/>
    <lineage>
        <taxon>Bacteria</taxon>
        <taxon>Bacillati</taxon>
        <taxon>Actinomycetota</taxon>
        <taxon>Actinomycetes</taxon>
        <taxon>Micromonosporales</taxon>
        <taxon>Micromonosporaceae</taxon>
        <taxon>Catellatospora</taxon>
    </lineage>
</organism>
<keyword evidence="3" id="KW-1185">Reference proteome</keyword>
<accession>A0A8J3K7X0</accession>
<keyword evidence="1" id="KW-0812">Transmembrane</keyword>
<evidence type="ECO:0000313" key="2">
    <source>
        <dbReference type="EMBL" id="GIF98132.1"/>
    </source>
</evidence>
<proteinExistence type="predicted"/>
<gene>
    <name evidence="2" type="ORF">Cci01nite_32260</name>
</gene>
<dbReference type="RefSeq" id="WP_170213465.1">
    <property type="nucleotide sequence ID" value="NZ_BONH01000012.1"/>
</dbReference>
<evidence type="ECO:0000313" key="3">
    <source>
        <dbReference type="Proteomes" id="UP000659904"/>
    </source>
</evidence>
<feature type="transmembrane region" description="Helical" evidence="1">
    <location>
        <begin position="6"/>
        <end position="22"/>
    </location>
</feature>
<dbReference type="Proteomes" id="UP000659904">
    <property type="component" value="Unassembled WGS sequence"/>
</dbReference>
<dbReference type="InterPro" id="IPR014719">
    <property type="entry name" value="Ribosomal_bL12_C/ClpS-like"/>
</dbReference>
<dbReference type="EMBL" id="BONH01000012">
    <property type="protein sequence ID" value="GIF98132.1"/>
    <property type="molecule type" value="Genomic_DNA"/>
</dbReference>
<reference evidence="2 3" key="1">
    <citation type="submission" date="2021-01" db="EMBL/GenBank/DDBJ databases">
        <title>Whole genome shotgun sequence of Catellatospora citrea NBRC 14495.</title>
        <authorList>
            <person name="Komaki H."/>
            <person name="Tamura T."/>
        </authorList>
    </citation>
    <scope>NUCLEOTIDE SEQUENCE [LARGE SCALE GENOMIC DNA]</scope>
    <source>
        <strain evidence="2 3">NBRC 14495</strain>
    </source>
</reference>
<keyword evidence="1" id="KW-0472">Membrane</keyword>